<proteinExistence type="predicted"/>
<gene>
    <name evidence="1" type="ORF">EDB81DRAFT_61694</name>
</gene>
<dbReference type="AlphaFoldDB" id="A0A9P9EPB8"/>
<accession>A0A9P9EPB8</accession>
<dbReference type="EMBL" id="JAGMUV010000011">
    <property type="protein sequence ID" value="KAH7140676.1"/>
    <property type="molecule type" value="Genomic_DNA"/>
</dbReference>
<name>A0A9P9EPB8_9HYPO</name>
<evidence type="ECO:0000313" key="1">
    <source>
        <dbReference type="EMBL" id="KAH7140676.1"/>
    </source>
</evidence>
<reference evidence="1" key="1">
    <citation type="journal article" date="2021" name="Nat. Commun.">
        <title>Genetic determinants of endophytism in the Arabidopsis root mycobiome.</title>
        <authorList>
            <person name="Mesny F."/>
            <person name="Miyauchi S."/>
            <person name="Thiergart T."/>
            <person name="Pickel B."/>
            <person name="Atanasova L."/>
            <person name="Karlsson M."/>
            <person name="Huettel B."/>
            <person name="Barry K.W."/>
            <person name="Haridas S."/>
            <person name="Chen C."/>
            <person name="Bauer D."/>
            <person name="Andreopoulos W."/>
            <person name="Pangilinan J."/>
            <person name="LaButti K."/>
            <person name="Riley R."/>
            <person name="Lipzen A."/>
            <person name="Clum A."/>
            <person name="Drula E."/>
            <person name="Henrissat B."/>
            <person name="Kohler A."/>
            <person name="Grigoriev I.V."/>
            <person name="Martin F.M."/>
            <person name="Hacquard S."/>
        </authorList>
    </citation>
    <scope>NUCLEOTIDE SEQUENCE</scope>
    <source>
        <strain evidence="1">MPI-CAGE-AT-0147</strain>
    </source>
</reference>
<comment type="caution">
    <text evidence="1">The sequence shown here is derived from an EMBL/GenBank/DDBJ whole genome shotgun (WGS) entry which is preliminary data.</text>
</comment>
<dbReference type="Proteomes" id="UP000738349">
    <property type="component" value="Unassembled WGS sequence"/>
</dbReference>
<sequence>MKGSKNNRQVSRQNMMMVLRTNARHEHGQTQVDSLLERTGRQLGCFLHAPRPAAFSMRVVSETTQWLPPIYWIHRNSSRGKGMDVIVPSSWRGDHTNGLAPWRINHCLTGAWTLAPVPAADEARYWTPSEGWPSLATLSKMGTTQQVQTARLCDWLSADAELALLCCVAARGGHPEFLISIAARSPGRGGLVGEVSGVCSDGSVGLSRHLDSRLP</sequence>
<protein>
    <submittedName>
        <fullName evidence="1">Uncharacterized protein</fullName>
    </submittedName>
</protein>
<evidence type="ECO:0000313" key="2">
    <source>
        <dbReference type="Proteomes" id="UP000738349"/>
    </source>
</evidence>
<keyword evidence="2" id="KW-1185">Reference proteome</keyword>
<organism evidence="1 2">
    <name type="scientific">Dactylonectria macrodidyma</name>
    <dbReference type="NCBI Taxonomy" id="307937"/>
    <lineage>
        <taxon>Eukaryota</taxon>
        <taxon>Fungi</taxon>
        <taxon>Dikarya</taxon>
        <taxon>Ascomycota</taxon>
        <taxon>Pezizomycotina</taxon>
        <taxon>Sordariomycetes</taxon>
        <taxon>Hypocreomycetidae</taxon>
        <taxon>Hypocreales</taxon>
        <taxon>Nectriaceae</taxon>
        <taxon>Dactylonectria</taxon>
    </lineage>
</organism>